<name>A0A845AKQ8_9SPHN</name>
<dbReference type="SUPFAM" id="SSF52799">
    <property type="entry name" value="(Phosphotyrosine protein) phosphatases II"/>
    <property type="match status" value="1"/>
</dbReference>
<dbReference type="Pfam" id="PF04273">
    <property type="entry name" value="BLH_phosphatase"/>
    <property type="match status" value="1"/>
</dbReference>
<comment type="caution">
    <text evidence="2">The sequence shown here is derived from an EMBL/GenBank/DDBJ whole genome shotgun (WGS) entry which is preliminary data.</text>
</comment>
<dbReference type="GO" id="GO:0016787">
    <property type="term" value="F:hydrolase activity"/>
    <property type="evidence" value="ECO:0007669"/>
    <property type="project" value="InterPro"/>
</dbReference>
<feature type="domain" description="Beta-lactamase hydrolase-like protein phosphatase-like" evidence="1">
    <location>
        <begin position="4"/>
        <end position="109"/>
    </location>
</feature>
<dbReference type="Proteomes" id="UP000439780">
    <property type="component" value="Unassembled WGS sequence"/>
</dbReference>
<evidence type="ECO:0000313" key="2">
    <source>
        <dbReference type="EMBL" id="MXP29126.1"/>
    </source>
</evidence>
<dbReference type="AlphaFoldDB" id="A0A845AKQ8"/>
<evidence type="ECO:0000259" key="1">
    <source>
        <dbReference type="Pfam" id="PF04273"/>
    </source>
</evidence>
<dbReference type="NCBIfam" id="TIGR01244">
    <property type="entry name" value="TIGR01244 family sulfur transferase"/>
    <property type="match status" value="1"/>
</dbReference>
<dbReference type="OrthoDB" id="9805710at2"/>
<gene>
    <name evidence="2" type="ORF">GRI58_09865</name>
</gene>
<dbReference type="EMBL" id="WTYA01000007">
    <property type="protein sequence ID" value="MXP29126.1"/>
    <property type="molecule type" value="Genomic_DNA"/>
</dbReference>
<dbReference type="InterPro" id="IPR029021">
    <property type="entry name" value="Prot-tyrosine_phosphatase-like"/>
</dbReference>
<dbReference type="CDD" id="cd14503">
    <property type="entry name" value="PTP-bact"/>
    <property type="match status" value="1"/>
</dbReference>
<dbReference type="RefSeq" id="WP_160753431.1">
    <property type="nucleotide sequence ID" value="NZ_WTYA01000007.1"/>
</dbReference>
<protein>
    <submittedName>
        <fullName evidence="2">TIGR01244 family phosphatase</fullName>
    </submittedName>
</protein>
<organism evidence="2 3">
    <name type="scientific">Qipengyuania algicida</name>
    <dbReference type="NCBI Taxonomy" id="1836209"/>
    <lineage>
        <taxon>Bacteria</taxon>
        <taxon>Pseudomonadati</taxon>
        <taxon>Pseudomonadota</taxon>
        <taxon>Alphaproteobacteria</taxon>
        <taxon>Sphingomonadales</taxon>
        <taxon>Erythrobacteraceae</taxon>
        <taxon>Qipengyuania</taxon>
    </lineage>
</organism>
<sequence length="140" mass="14875">MNARKLDDTLSVNEQLTTAEIPAAAEQGFAAIINNRPDGEEPGQPSSAEVEAAARDAGLEYRYVPFVPGQLTPGIVENFRTAATELPGPILAFCRSGTRSTTLWAAANADRLGVDRVIKVAANAGYDLSGARPFLENMAR</sequence>
<dbReference type="Gene3D" id="3.90.190.10">
    <property type="entry name" value="Protein tyrosine phosphatase superfamily"/>
    <property type="match status" value="1"/>
</dbReference>
<proteinExistence type="predicted"/>
<dbReference type="InterPro" id="IPR005939">
    <property type="entry name" value="BLH_phosphatase-like"/>
</dbReference>
<reference evidence="2 3" key="1">
    <citation type="submission" date="2019-12" db="EMBL/GenBank/DDBJ databases">
        <title>Genomic-based taxomic classification of the family Erythrobacteraceae.</title>
        <authorList>
            <person name="Xu L."/>
        </authorList>
    </citation>
    <scope>NUCLEOTIDE SEQUENCE [LARGE SCALE GENOMIC DNA]</scope>
    <source>
        <strain evidence="2 3">KEMB 9005-328</strain>
    </source>
</reference>
<evidence type="ECO:0000313" key="3">
    <source>
        <dbReference type="Proteomes" id="UP000439780"/>
    </source>
</evidence>
<accession>A0A845AKQ8</accession>
<keyword evidence="3" id="KW-1185">Reference proteome</keyword>